<evidence type="ECO:0000313" key="2">
    <source>
        <dbReference type="Proteomes" id="UP000630887"/>
    </source>
</evidence>
<organism evidence="1 2">
    <name type="scientific">Catellatospora coxensis</name>
    <dbReference type="NCBI Taxonomy" id="310354"/>
    <lineage>
        <taxon>Bacteria</taxon>
        <taxon>Bacillati</taxon>
        <taxon>Actinomycetota</taxon>
        <taxon>Actinomycetes</taxon>
        <taxon>Micromonosporales</taxon>
        <taxon>Micromonosporaceae</taxon>
        <taxon>Catellatospora</taxon>
    </lineage>
</organism>
<dbReference type="EMBL" id="BONI01000011">
    <property type="protein sequence ID" value="GIG05023.1"/>
    <property type="molecule type" value="Genomic_DNA"/>
</dbReference>
<gene>
    <name evidence="1" type="ORF">Cco03nite_17230</name>
</gene>
<proteinExistence type="predicted"/>
<keyword evidence="2" id="KW-1185">Reference proteome</keyword>
<dbReference type="Proteomes" id="UP000630887">
    <property type="component" value="Unassembled WGS sequence"/>
</dbReference>
<dbReference type="AlphaFoldDB" id="A0A8J3KRS4"/>
<sequence>MGSGKGACHHLSVRTPGESSHEEECLLLNASEHDLLPGVLYDWRTDLELEGKLSRLPLLADALLGLVDQGVVEARRFSPELVVAGTFEVLSREDLAEALADPATWQYTARGWTHRDEGVCIVRTAQAARPPIGTADAL</sequence>
<reference evidence="1 2" key="1">
    <citation type="submission" date="2021-01" db="EMBL/GenBank/DDBJ databases">
        <title>Whole genome shotgun sequence of Catellatospora coxensis NBRC 107359.</title>
        <authorList>
            <person name="Komaki H."/>
            <person name="Tamura T."/>
        </authorList>
    </citation>
    <scope>NUCLEOTIDE SEQUENCE [LARGE SCALE GENOMIC DNA]</scope>
    <source>
        <strain evidence="1 2">NBRC 107359</strain>
    </source>
</reference>
<name>A0A8J3KRS4_9ACTN</name>
<evidence type="ECO:0000313" key="1">
    <source>
        <dbReference type="EMBL" id="GIG05023.1"/>
    </source>
</evidence>
<accession>A0A8J3KRS4</accession>
<comment type="caution">
    <text evidence="1">The sequence shown here is derived from an EMBL/GenBank/DDBJ whole genome shotgun (WGS) entry which is preliminary data.</text>
</comment>
<protein>
    <submittedName>
        <fullName evidence="1">Uncharacterized protein</fullName>
    </submittedName>
</protein>